<dbReference type="AlphaFoldDB" id="G7YS06"/>
<keyword evidence="2" id="KW-1185">Reference proteome</keyword>
<dbReference type="InterPro" id="IPR021109">
    <property type="entry name" value="Peptidase_aspartic_dom_sf"/>
</dbReference>
<accession>G7YS06</accession>
<dbReference type="Proteomes" id="UP000008909">
    <property type="component" value="Unassembled WGS sequence"/>
</dbReference>
<reference key="2">
    <citation type="submission" date="2011-10" db="EMBL/GenBank/DDBJ databases">
        <title>The genome and transcriptome sequence of Clonorchis sinensis provide insights into the carcinogenic liver fluke.</title>
        <authorList>
            <person name="Wang X."/>
            <person name="Huang Y."/>
            <person name="Chen W."/>
            <person name="Liu H."/>
            <person name="Guo L."/>
            <person name="Chen Y."/>
            <person name="Luo F."/>
            <person name="Zhou W."/>
            <person name="Sun J."/>
            <person name="Mao Q."/>
            <person name="Liang P."/>
            <person name="Zhou C."/>
            <person name="Tian Y."/>
            <person name="Men J."/>
            <person name="Lv X."/>
            <person name="Huang L."/>
            <person name="Zhou J."/>
            <person name="Hu Y."/>
            <person name="Li R."/>
            <person name="Zhang F."/>
            <person name="Lei H."/>
            <person name="Li X."/>
            <person name="Hu X."/>
            <person name="Liang C."/>
            <person name="Xu J."/>
            <person name="Wu Z."/>
            <person name="Yu X."/>
        </authorList>
    </citation>
    <scope>NUCLEOTIDE SEQUENCE</scope>
    <source>
        <strain>Henan</strain>
    </source>
</reference>
<organism evidence="1 2">
    <name type="scientific">Clonorchis sinensis</name>
    <name type="common">Chinese liver fluke</name>
    <dbReference type="NCBI Taxonomy" id="79923"/>
    <lineage>
        <taxon>Eukaryota</taxon>
        <taxon>Metazoa</taxon>
        <taxon>Spiralia</taxon>
        <taxon>Lophotrochozoa</taxon>
        <taxon>Platyhelminthes</taxon>
        <taxon>Trematoda</taxon>
        <taxon>Digenea</taxon>
        <taxon>Opisthorchiida</taxon>
        <taxon>Opisthorchiata</taxon>
        <taxon>Opisthorchiidae</taxon>
        <taxon>Clonorchis</taxon>
    </lineage>
</organism>
<reference evidence="1" key="1">
    <citation type="journal article" date="2011" name="Genome Biol.">
        <title>The draft genome of the carcinogenic human liver fluke Clonorchis sinensis.</title>
        <authorList>
            <person name="Wang X."/>
            <person name="Chen W."/>
            <person name="Huang Y."/>
            <person name="Sun J."/>
            <person name="Men J."/>
            <person name="Liu H."/>
            <person name="Luo F."/>
            <person name="Guo L."/>
            <person name="Lv X."/>
            <person name="Deng C."/>
            <person name="Zhou C."/>
            <person name="Fan Y."/>
            <person name="Li X."/>
            <person name="Huang L."/>
            <person name="Hu Y."/>
            <person name="Liang C."/>
            <person name="Hu X."/>
            <person name="Xu J."/>
            <person name="Yu X."/>
        </authorList>
    </citation>
    <scope>NUCLEOTIDE SEQUENCE [LARGE SCALE GENOMIC DNA]</scope>
    <source>
        <strain evidence="1">Henan</strain>
    </source>
</reference>
<evidence type="ECO:0000313" key="2">
    <source>
        <dbReference type="Proteomes" id="UP000008909"/>
    </source>
</evidence>
<protein>
    <submittedName>
        <fullName evidence="1">Uncharacterized protein</fullName>
    </submittedName>
</protein>
<name>G7YS06_CLOSI</name>
<proteinExistence type="predicted"/>
<sequence>MIPPISQNPEVRVDPITASVKSVQTCYFCGYDRHPGSKCPPEEAVCNLFGNRGHFRLVCHSKNTTKFHTNRTTKSNSSSLFVAASPTCLARFIITIGVDGIVLHALVNTGSSCSFINSNVVKLHNWKIYPTFSVVTKASTSLSCRTTDYACVSVRYIGTSYNELKFFVMPNLCTEVLIGHDFPGLHDKI</sequence>
<evidence type="ECO:0000313" key="1">
    <source>
        <dbReference type="EMBL" id="GAA55736.1"/>
    </source>
</evidence>
<gene>
    <name evidence="1" type="ORF">CLF_108909</name>
</gene>
<dbReference type="Gene3D" id="2.40.70.10">
    <property type="entry name" value="Acid Proteases"/>
    <property type="match status" value="1"/>
</dbReference>
<dbReference type="EMBL" id="DF144073">
    <property type="protein sequence ID" value="GAA55736.1"/>
    <property type="molecule type" value="Genomic_DNA"/>
</dbReference>
<dbReference type="CDD" id="cd00303">
    <property type="entry name" value="retropepsin_like"/>
    <property type="match status" value="1"/>
</dbReference>
<dbReference type="SUPFAM" id="SSF50630">
    <property type="entry name" value="Acid proteases"/>
    <property type="match status" value="1"/>
</dbReference>